<accession>A0ACB9TCR1</accession>
<proteinExistence type="predicted"/>
<keyword evidence="2" id="KW-1185">Reference proteome</keyword>
<dbReference type="Proteomes" id="UP001056778">
    <property type="component" value="Chromosome 3"/>
</dbReference>
<organism evidence="1 2">
    <name type="scientific">Holotrichia oblita</name>
    <name type="common">Chafer beetle</name>
    <dbReference type="NCBI Taxonomy" id="644536"/>
    <lineage>
        <taxon>Eukaryota</taxon>
        <taxon>Metazoa</taxon>
        <taxon>Ecdysozoa</taxon>
        <taxon>Arthropoda</taxon>
        <taxon>Hexapoda</taxon>
        <taxon>Insecta</taxon>
        <taxon>Pterygota</taxon>
        <taxon>Neoptera</taxon>
        <taxon>Endopterygota</taxon>
        <taxon>Coleoptera</taxon>
        <taxon>Polyphaga</taxon>
        <taxon>Scarabaeiformia</taxon>
        <taxon>Scarabaeidae</taxon>
        <taxon>Melolonthinae</taxon>
        <taxon>Holotrichia</taxon>
    </lineage>
</organism>
<sequence>MTKIFIEMLKERGYTYTTQLRRKMLGTTTEKCWEILIQELKLADSISNIATEYRARAYELLGNCQFMPGAEKLVHHLYKKNVPIAIATSSAERMYLRKIEPHQNFFGMFNPVVCGGTDPAVGQSKPDPRIFLVCAERFSDNPCPEECLVFEDAPNGVMAAKKAGMQCIAIPDSDIPREAVKDATLILNSMEEFIPENFGLPCYYS</sequence>
<name>A0ACB9TCR1_HOLOL</name>
<evidence type="ECO:0000313" key="1">
    <source>
        <dbReference type="EMBL" id="KAI4464631.1"/>
    </source>
</evidence>
<dbReference type="EMBL" id="CM043017">
    <property type="protein sequence ID" value="KAI4464631.1"/>
    <property type="molecule type" value="Genomic_DNA"/>
</dbReference>
<comment type="caution">
    <text evidence="1">The sequence shown here is derived from an EMBL/GenBank/DDBJ whole genome shotgun (WGS) entry which is preliminary data.</text>
</comment>
<gene>
    <name evidence="1" type="ORF">MML48_3g00012468</name>
</gene>
<reference evidence="1" key="1">
    <citation type="submission" date="2022-04" db="EMBL/GenBank/DDBJ databases">
        <title>Chromosome-scale genome assembly of Holotrichia oblita Faldermann.</title>
        <authorList>
            <person name="Rongchong L."/>
        </authorList>
    </citation>
    <scope>NUCLEOTIDE SEQUENCE</scope>
    <source>
        <strain evidence="1">81SQS9</strain>
    </source>
</reference>
<evidence type="ECO:0000313" key="2">
    <source>
        <dbReference type="Proteomes" id="UP001056778"/>
    </source>
</evidence>
<protein>
    <submittedName>
        <fullName evidence="1">2-deoxyglucose-6-phosphate phosphatase 2</fullName>
    </submittedName>
</protein>